<dbReference type="OrthoDB" id="1431622at2"/>
<gene>
    <name evidence="1" type="ORF">SAMN05660413_02225</name>
</gene>
<dbReference type="STRING" id="287099.SAMN05660413_02225"/>
<sequence length="139" mass="16940">MIDKFQEHFDEQEVQMLSIESESSEWEERLKSIETEAAFYSKLLNSGFSEDLKLKINLEDSNYLKNHLKSMREINDFHLKTFQDYKIKQEGLKECDDVQYENFYLKDHLIFKQTLIKHFKVFREFKSLIYKYIEINFGK</sequence>
<keyword evidence="2" id="KW-1185">Reference proteome</keyword>
<organism evidence="1 2">
    <name type="scientific">Salegentibacter flavus</name>
    <dbReference type="NCBI Taxonomy" id="287099"/>
    <lineage>
        <taxon>Bacteria</taxon>
        <taxon>Pseudomonadati</taxon>
        <taxon>Bacteroidota</taxon>
        <taxon>Flavobacteriia</taxon>
        <taxon>Flavobacteriales</taxon>
        <taxon>Flavobacteriaceae</taxon>
        <taxon>Salegentibacter</taxon>
    </lineage>
</organism>
<proteinExistence type="predicted"/>
<evidence type="ECO:0000313" key="1">
    <source>
        <dbReference type="EMBL" id="SFN70537.1"/>
    </source>
</evidence>
<dbReference type="RefSeq" id="WP_093409552.1">
    <property type="nucleotide sequence ID" value="NZ_FOVL01000013.1"/>
</dbReference>
<reference evidence="1 2" key="1">
    <citation type="submission" date="2016-10" db="EMBL/GenBank/DDBJ databases">
        <authorList>
            <person name="de Groot N.N."/>
        </authorList>
    </citation>
    <scope>NUCLEOTIDE SEQUENCE [LARGE SCALE GENOMIC DNA]</scope>
    <source>
        <strain evidence="1 2">DSM 17794</strain>
    </source>
</reference>
<protein>
    <submittedName>
        <fullName evidence="1">Uncharacterized protein</fullName>
    </submittedName>
</protein>
<name>A0A1I5B753_9FLAO</name>
<dbReference type="EMBL" id="FOVL01000013">
    <property type="protein sequence ID" value="SFN70537.1"/>
    <property type="molecule type" value="Genomic_DNA"/>
</dbReference>
<accession>A0A1I5B753</accession>
<dbReference type="Proteomes" id="UP000199153">
    <property type="component" value="Unassembled WGS sequence"/>
</dbReference>
<dbReference type="AlphaFoldDB" id="A0A1I5B753"/>
<evidence type="ECO:0000313" key="2">
    <source>
        <dbReference type="Proteomes" id="UP000199153"/>
    </source>
</evidence>